<sequence length="195" mass="21328">MEISSTLKLLAAGTAMFSFLTTLHTSVSAEEISDEKAAAEYEALAPALREGYSKSGHPVATEYFNWPRYSTVPYASSTHGGRLVHNYANDIAQNYGKFEEVGTLPVGSIAAKDSFKVTKNGVKPGPLFLMEKMAAGFSPENGDWKYTLVTPDGKIFGETNGTNSKKVKFCADCHNAVGEDQDYLFFLPDDYRVQN</sequence>
<dbReference type="Gene3D" id="3.50.70.20">
    <property type="entry name" value="Cytochrome P460"/>
    <property type="match status" value="1"/>
</dbReference>
<proteinExistence type="predicted"/>
<organism evidence="2 3">
    <name type="scientific">Kiloniella laminariae</name>
    <dbReference type="NCBI Taxonomy" id="454162"/>
    <lineage>
        <taxon>Bacteria</taxon>
        <taxon>Pseudomonadati</taxon>
        <taxon>Pseudomonadota</taxon>
        <taxon>Alphaproteobacteria</taxon>
        <taxon>Rhodospirillales</taxon>
        <taxon>Kiloniellaceae</taxon>
        <taxon>Kiloniella</taxon>
    </lineage>
</organism>
<dbReference type="CDD" id="cd20716">
    <property type="entry name" value="cyt_P460_fam"/>
    <property type="match status" value="1"/>
</dbReference>
<dbReference type="InterPro" id="IPR038142">
    <property type="entry name" value="Cytochrome_P460_sp"/>
</dbReference>
<evidence type="ECO:0000313" key="3">
    <source>
        <dbReference type="Proteomes" id="UP001069802"/>
    </source>
</evidence>
<dbReference type="RefSeq" id="WP_269422737.1">
    <property type="nucleotide sequence ID" value="NZ_JAPWGY010000002.1"/>
</dbReference>
<protein>
    <submittedName>
        <fullName evidence="2">Cytochrome P460 family protein</fullName>
    </submittedName>
</protein>
<dbReference type="EMBL" id="JAPWGY010000002">
    <property type="protein sequence ID" value="MCZ4280546.1"/>
    <property type="molecule type" value="Genomic_DNA"/>
</dbReference>
<comment type="caution">
    <text evidence="2">The sequence shown here is derived from an EMBL/GenBank/DDBJ whole genome shotgun (WGS) entry which is preliminary data.</text>
</comment>
<feature type="domain" description="Cytochrome P460" evidence="1">
    <location>
        <begin position="65"/>
        <end position="185"/>
    </location>
</feature>
<dbReference type="InterPro" id="IPR032033">
    <property type="entry name" value="Cytochrome_P460"/>
</dbReference>
<reference evidence="2" key="1">
    <citation type="submission" date="2022-12" db="EMBL/GenBank/DDBJ databases">
        <title>Bacterial isolates from different developmental stages of Nematostella vectensis.</title>
        <authorList>
            <person name="Fraune S."/>
        </authorList>
    </citation>
    <scope>NUCLEOTIDE SEQUENCE</scope>
    <source>
        <strain evidence="2">G21630-S1</strain>
    </source>
</reference>
<keyword evidence="3" id="KW-1185">Reference proteome</keyword>
<accession>A0ABT4LJM4</accession>
<dbReference type="Proteomes" id="UP001069802">
    <property type="component" value="Unassembled WGS sequence"/>
</dbReference>
<name>A0ABT4LJM4_9PROT</name>
<evidence type="ECO:0000313" key="2">
    <source>
        <dbReference type="EMBL" id="MCZ4280546.1"/>
    </source>
</evidence>
<dbReference type="Pfam" id="PF16694">
    <property type="entry name" value="Cytochrome_P460"/>
    <property type="match status" value="1"/>
</dbReference>
<evidence type="ECO:0000259" key="1">
    <source>
        <dbReference type="Pfam" id="PF16694"/>
    </source>
</evidence>
<gene>
    <name evidence="2" type="ORF">O4H49_07140</name>
</gene>